<dbReference type="EMBL" id="FPBF01000004">
    <property type="protein sequence ID" value="SFT96429.1"/>
    <property type="molecule type" value="Genomic_DNA"/>
</dbReference>
<reference evidence="2" key="1">
    <citation type="submission" date="2016-10" db="EMBL/GenBank/DDBJ databases">
        <authorList>
            <person name="Varghese N."/>
            <person name="Submissions S."/>
        </authorList>
    </citation>
    <scope>NUCLEOTIDE SEQUENCE [LARGE SCALE GENOMIC DNA]</scope>
    <source>
        <strain evidence="2">DSM 23445</strain>
    </source>
</reference>
<dbReference type="RefSeq" id="WP_139235906.1">
    <property type="nucleotide sequence ID" value="NZ_FPBF01000004.1"/>
</dbReference>
<name>A0A1I7CAG8_9BACT</name>
<gene>
    <name evidence="1" type="ORF">SAMN04489724_3011</name>
</gene>
<keyword evidence="2" id="KW-1185">Reference proteome</keyword>
<dbReference type="STRING" id="305507.SAMN04489724_3011"/>
<protein>
    <submittedName>
        <fullName evidence="1">Uncharacterized protein</fullName>
    </submittedName>
</protein>
<evidence type="ECO:0000313" key="1">
    <source>
        <dbReference type="EMBL" id="SFT96429.1"/>
    </source>
</evidence>
<sequence>MQLTGAFKGAKIIEAIENYRVLADKRELVTEEEPVETEEFCRTDSEFWSMVFSLGDEIFTRTFSFGLVGVSNWVARIPGLYWTPAAHILRENADSNFILDSKFFNELNPNDKSKKVLGGVGCIKIPPDEVGNRIITISTQGNTSSGIPVLINAEIFEKLKLEQGDELSVSNAKWRGMSADWAKRFATVKEVPRGYLVVDSDSKIVKLGKSRFQIYYHPYSILQYESNDSLLYDFVFMTVINDQDERNQIEDFFEYYRTKNNRFGTYLINPDLVNPCLDAKYSHPIDMVSPSEQANVNLIYERIRGIQFNNVTIDELLEILPKYYNSAIALKKLADNIGISPSLLMEDSGTVMGNQLISLCIKRNKIEELIDRLVVDYPRIFNLNLK</sequence>
<dbReference type="OrthoDB" id="978900at2"/>
<evidence type="ECO:0000313" key="2">
    <source>
        <dbReference type="Proteomes" id="UP000199673"/>
    </source>
</evidence>
<accession>A0A1I7CAG8</accession>
<proteinExistence type="predicted"/>
<dbReference type="Proteomes" id="UP000199673">
    <property type="component" value="Unassembled WGS sequence"/>
</dbReference>
<dbReference type="AlphaFoldDB" id="A0A1I7CAG8"/>
<organism evidence="1 2">
    <name type="scientific">Algoriphagus locisalis</name>
    <dbReference type="NCBI Taxonomy" id="305507"/>
    <lineage>
        <taxon>Bacteria</taxon>
        <taxon>Pseudomonadati</taxon>
        <taxon>Bacteroidota</taxon>
        <taxon>Cytophagia</taxon>
        <taxon>Cytophagales</taxon>
        <taxon>Cyclobacteriaceae</taxon>
        <taxon>Algoriphagus</taxon>
    </lineage>
</organism>